<accession>A0ABQ1WC80</accession>
<comment type="similarity">
    <text evidence="1 2">Belongs to the arylamine N-acetyltransferase family.</text>
</comment>
<dbReference type="EMBL" id="BMFP01000005">
    <property type="protein sequence ID" value="GGG23714.1"/>
    <property type="molecule type" value="Genomic_DNA"/>
</dbReference>
<evidence type="ECO:0000313" key="4">
    <source>
        <dbReference type="Proteomes" id="UP000634043"/>
    </source>
</evidence>
<evidence type="ECO:0000313" key="3">
    <source>
        <dbReference type="EMBL" id="GGG23714.1"/>
    </source>
</evidence>
<dbReference type="Gene3D" id="2.40.128.150">
    <property type="entry name" value="Cysteine proteinases"/>
    <property type="match status" value="1"/>
</dbReference>
<proteinExistence type="inferred from homology"/>
<dbReference type="Gene3D" id="3.30.2140.10">
    <property type="entry name" value="Arylamine N-acetyltransferase"/>
    <property type="match status" value="1"/>
</dbReference>
<dbReference type="PRINTS" id="PR01543">
    <property type="entry name" value="ANATRNSFRASE"/>
</dbReference>
<organism evidence="3 4">
    <name type="scientific">Pontibacter amylolyticus</name>
    <dbReference type="NCBI Taxonomy" id="1424080"/>
    <lineage>
        <taxon>Bacteria</taxon>
        <taxon>Pseudomonadati</taxon>
        <taxon>Bacteroidota</taxon>
        <taxon>Cytophagia</taxon>
        <taxon>Cytophagales</taxon>
        <taxon>Hymenobacteraceae</taxon>
        <taxon>Pontibacter</taxon>
    </lineage>
</organism>
<gene>
    <name evidence="3" type="ORF">GCM10011323_29450</name>
</gene>
<dbReference type="InterPro" id="IPR001447">
    <property type="entry name" value="Arylamine_N-AcTrfase"/>
</dbReference>
<keyword evidence="4" id="KW-1185">Reference proteome</keyword>
<name>A0ABQ1WC80_9BACT</name>
<sequence>MNYTAYLERIGYTGELHPTLEVLQQLQKRHLLAVPFENLDIHSGVPIELDVEKIFDKVVLQKRGGFCYELNGLYFELLTALGFDVRRISAKVFSGSEGTYSPEYDHLALLVTIAGEEYLTDVGFGEFSFAPLKLELNKVQADARGSYVVDKYDEDYYRVSRIENGETRPEYIFRKAARAFDEFAGMCHFHQTDPGSHFRQRSMITLPTEQGRITLTENKLKIKEGDLTKEITLKDATEHEVYLWKYFGVKPAGYNN</sequence>
<dbReference type="Pfam" id="PF00797">
    <property type="entry name" value="Acetyltransf_2"/>
    <property type="match status" value="1"/>
</dbReference>
<evidence type="ECO:0000256" key="1">
    <source>
        <dbReference type="ARBA" id="ARBA00006547"/>
    </source>
</evidence>
<dbReference type="SUPFAM" id="SSF54001">
    <property type="entry name" value="Cysteine proteinases"/>
    <property type="match status" value="1"/>
</dbReference>
<protein>
    <submittedName>
        <fullName evidence="3">Acetyltransferase</fullName>
    </submittedName>
</protein>
<dbReference type="Proteomes" id="UP000634043">
    <property type="component" value="Unassembled WGS sequence"/>
</dbReference>
<dbReference type="PANTHER" id="PTHR11786:SF0">
    <property type="entry name" value="ARYLAMINE N-ACETYLTRANSFERASE 4-RELATED"/>
    <property type="match status" value="1"/>
</dbReference>
<comment type="caution">
    <text evidence="3">The sequence shown here is derived from an EMBL/GenBank/DDBJ whole genome shotgun (WGS) entry which is preliminary data.</text>
</comment>
<dbReference type="PANTHER" id="PTHR11786">
    <property type="entry name" value="N-HYDROXYARYLAMINE O-ACETYLTRANSFERASE"/>
    <property type="match status" value="1"/>
</dbReference>
<evidence type="ECO:0000256" key="2">
    <source>
        <dbReference type="RuleBase" id="RU003452"/>
    </source>
</evidence>
<reference evidence="4" key="1">
    <citation type="journal article" date="2019" name="Int. J. Syst. Evol. Microbiol.">
        <title>The Global Catalogue of Microorganisms (GCM) 10K type strain sequencing project: providing services to taxonomists for standard genome sequencing and annotation.</title>
        <authorList>
            <consortium name="The Broad Institute Genomics Platform"/>
            <consortium name="The Broad Institute Genome Sequencing Center for Infectious Disease"/>
            <person name="Wu L."/>
            <person name="Ma J."/>
        </authorList>
    </citation>
    <scope>NUCLEOTIDE SEQUENCE [LARGE SCALE GENOMIC DNA]</scope>
    <source>
        <strain evidence="4">CGMCC 1.12749</strain>
    </source>
</reference>
<dbReference type="InterPro" id="IPR038765">
    <property type="entry name" value="Papain-like_cys_pep_sf"/>
</dbReference>
<dbReference type="RefSeq" id="WP_188502272.1">
    <property type="nucleotide sequence ID" value="NZ_BMFP01000005.1"/>
</dbReference>